<reference evidence="1 2" key="1">
    <citation type="journal article" date="2016" name="Nat. Commun.">
        <title>Thousands of microbial genomes shed light on interconnected biogeochemical processes in an aquifer system.</title>
        <authorList>
            <person name="Anantharaman K."/>
            <person name="Brown C.T."/>
            <person name="Hug L.A."/>
            <person name="Sharon I."/>
            <person name="Castelle C.J."/>
            <person name="Probst A.J."/>
            <person name="Thomas B.C."/>
            <person name="Singh A."/>
            <person name="Wilkins M.J."/>
            <person name="Karaoz U."/>
            <person name="Brodie E.L."/>
            <person name="Williams K.H."/>
            <person name="Hubbard S.S."/>
            <person name="Banfield J.F."/>
        </authorList>
    </citation>
    <scope>NUCLEOTIDE SEQUENCE [LARGE SCALE GENOMIC DNA]</scope>
</reference>
<dbReference type="Proteomes" id="UP000179059">
    <property type="component" value="Unassembled WGS sequence"/>
</dbReference>
<sequence>MNTEKLEVEATKTLLRRIFYGTVPEQIDALYLFGQTTDNQESEFRVARDLVHRVGAMVVPDGPAECGYPGGEVFAAEVQNFFPGEVVRMPLVGDRITNTRSEARGLIALSLERGWRNVGLLSTRFHQLRAVMTVISAAVREDREGKVRFWSIPGVALPWYEKVIHSQGILRATRFELIGHELERILKYDDILPPEHILAWMDNR</sequence>
<comment type="caution">
    <text evidence="1">The sequence shown here is derived from an EMBL/GenBank/DDBJ whole genome shotgun (WGS) entry which is preliminary data.</text>
</comment>
<evidence type="ECO:0008006" key="3">
    <source>
        <dbReference type="Google" id="ProtNLM"/>
    </source>
</evidence>
<organism evidence="1 2">
    <name type="scientific">Candidatus Liptonbacteria bacterium RIFCSPHIGHO2_01_FULL_57_28</name>
    <dbReference type="NCBI Taxonomy" id="1798647"/>
    <lineage>
        <taxon>Bacteria</taxon>
        <taxon>Candidatus Liptoniibacteriota</taxon>
    </lineage>
</organism>
<protein>
    <recommendedName>
        <fullName evidence="3">DUF218 domain-containing protein</fullName>
    </recommendedName>
</protein>
<dbReference type="AlphaFoldDB" id="A0A1G2CAY9"/>
<evidence type="ECO:0000313" key="1">
    <source>
        <dbReference type="EMBL" id="OGY98535.1"/>
    </source>
</evidence>
<gene>
    <name evidence="1" type="ORF">A2855_00880</name>
</gene>
<accession>A0A1G2CAY9</accession>
<proteinExistence type="predicted"/>
<dbReference type="EMBL" id="MHKX01000006">
    <property type="protein sequence ID" value="OGY98535.1"/>
    <property type="molecule type" value="Genomic_DNA"/>
</dbReference>
<evidence type="ECO:0000313" key="2">
    <source>
        <dbReference type="Proteomes" id="UP000179059"/>
    </source>
</evidence>
<name>A0A1G2CAY9_9BACT</name>